<dbReference type="OrthoDB" id="2745898at2759"/>
<evidence type="ECO:0000313" key="2">
    <source>
        <dbReference type="Proteomes" id="UP000772434"/>
    </source>
</evidence>
<evidence type="ECO:0000313" key="1">
    <source>
        <dbReference type="EMBL" id="KAF9077082.1"/>
    </source>
</evidence>
<proteinExistence type="predicted"/>
<keyword evidence="2" id="KW-1185">Reference proteome</keyword>
<organism evidence="1 2">
    <name type="scientific">Rhodocollybia butyracea</name>
    <dbReference type="NCBI Taxonomy" id="206335"/>
    <lineage>
        <taxon>Eukaryota</taxon>
        <taxon>Fungi</taxon>
        <taxon>Dikarya</taxon>
        <taxon>Basidiomycota</taxon>
        <taxon>Agaricomycotina</taxon>
        <taxon>Agaricomycetes</taxon>
        <taxon>Agaricomycetidae</taxon>
        <taxon>Agaricales</taxon>
        <taxon>Marasmiineae</taxon>
        <taxon>Omphalotaceae</taxon>
        <taxon>Rhodocollybia</taxon>
    </lineage>
</organism>
<dbReference type="Proteomes" id="UP000772434">
    <property type="component" value="Unassembled WGS sequence"/>
</dbReference>
<sequence>MFIRASELDVIGDWLLKKCIPLHYLHLSACEDHYRIEGDEIRAIDSILLNLVISMPSLQLITAHLTWNMSETLDSTKDLEAMLPQTFGTGKLKYGEMLKWWDLKSRFSDL</sequence>
<accession>A0A9P5QA22</accession>
<reference evidence="1" key="1">
    <citation type="submission" date="2020-11" db="EMBL/GenBank/DDBJ databases">
        <authorList>
            <consortium name="DOE Joint Genome Institute"/>
            <person name="Ahrendt S."/>
            <person name="Riley R."/>
            <person name="Andreopoulos W."/>
            <person name="Labutti K."/>
            <person name="Pangilinan J."/>
            <person name="Ruiz-Duenas F.J."/>
            <person name="Barrasa J.M."/>
            <person name="Sanchez-Garcia M."/>
            <person name="Camarero S."/>
            <person name="Miyauchi S."/>
            <person name="Serrano A."/>
            <person name="Linde D."/>
            <person name="Babiker R."/>
            <person name="Drula E."/>
            <person name="Ayuso-Fernandez I."/>
            <person name="Pacheco R."/>
            <person name="Padilla G."/>
            <person name="Ferreira P."/>
            <person name="Barriuso J."/>
            <person name="Kellner H."/>
            <person name="Castanera R."/>
            <person name="Alfaro M."/>
            <person name="Ramirez L."/>
            <person name="Pisabarro A.G."/>
            <person name="Kuo A."/>
            <person name="Tritt A."/>
            <person name="Lipzen A."/>
            <person name="He G."/>
            <person name="Yan M."/>
            <person name="Ng V."/>
            <person name="Cullen D."/>
            <person name="Martin F."/>
            <person name="Rosso M.-N."/>
            <person name="Henrissat B."/>
            <person name="Hibbett D."/>
            <person name="Martinez A.T."/>
            <person name="Grigoriev I.V."/>
        </authorList>
    </citation>
    <scope>NUCLEOTIDE SEQUENCE</scope>
    <source>
        <strain evidence="1">AH 40177</strain>
    </source>
</reference>
<gene>
    <name evidence="1" type="ORF">BDP27DRAFT_1313111</name>
</gene>
<protein>
    <submittedName>
        <fullName evidence="1">Uncharacterized protein</fullName>
    </submittedName>
</protein>
<dbReference type="AlphaFoldDB" id="A0A9P5QA22"/>
<dbReference type="EMBL" id="JADNRY010000005">
    <property type="protein sequence ID" value="KAF9077082.1"/>
    <property type="molecule type" value="Genomic_DNA"/>
</dbReference>
<name>A0A9P5QA22_9AGAR</name>
<comment type="caution">
    <text evidence="1">The sequence shown here is derived from an EMBL/GenBank/DDBJ whole genome shotgun (WGS) entry which is preliminary data.</text>
</comment>